<dbReference type="PROSITE" id="PS00236">
    <property type="entry name" value="NEUROTR_ION_CHANNEL"/>
    <property type="match status" value="1"/>
</dbReference>
<dbReference type="EMBL" id="NCKU01000874">
    <property type="protein sequence ID" value="RWS13820.1"/>
    <property type="molecule type" value="Genomic_DNA"/>
</dbReference>
<comment type="caution">
    <text evidence="15">The sequence shown here is derived from an EMBL/GenBank/DDBJ whole genome shotgun (WGS) entry which is preliminary data.</text>
</comment>
<evidence type="ECO:0000256" key="6">
    <source>
        <dbReference type="ARBA" id="ARBA00022729"/>
    </source>
</evidence>
<protein>
    <submittedName>
        <fullName evidence="15">Glycine receptor subunit alphaZ1-like protein</fullName>
    </submittedName>
</protein>
<feature type="domain" description="Neurotransmitter-gated ion-channel transmembrane" evidence="13">
    <location>
        <begin position="229"/>
        <end position="292"/>
    </location>
</feature>
<dbReference type="STRING" id="1965070.A0A443RF53"/>
<comment type="subcellular location">
    <subcellularLocation>
        <location evidence="2">Cell membrane</location>
    </subcellularLocation>
    <subcellularLocation>
        <location evidence="1">Membrane</location>
        <topology evidence="1">Multi-pass membrane protein</topology>
    </subcellularLocation>
</comment>
<dbReference type="InterPro" id="IPR038050">
    <property type="entry name" value="Neuro_actylchol_rec"/>
</dbReference>
<name>A0A443RF53_9ACAR</name>
<keyword evidence="10 11" id="KW-0407">Ion channel</keyword>
<evidence type="ECO:0000256" key="8">
    <source>
        <dbReference type="ARBA" id="ARBA00023065"/>
    </source>
</evidence>
<evidence type="ECO:0000256" key="7">
    <source>
        <dbReference type="ARBA" id="ARBA00022989"/>
    </source>
</evidence>
<dbReference type="InterPro" id="IPR006202">
    <property type="entry name" value="Neur_chan_lig-bd"/>
</dbReference>
<dbReference type="GO" id="GO:0099095">
    <property type="term" value="F:ligand-gated monoatomic anion channel activity"/>
    <property type="evidence" value="ECO:0007669"/>
    <property type="project" value="UniProtKB-ARBA"/>
</dbReference>
<keyword evidence="8 11" id="KW-0406">Ion transport</keyword>
<dbReference type="CDD" id="cd18987">
    <property type="entry name" value="LGIC_ECD_anion"/>
    <property type="match status" value="1"/>
</dbReference>
<dbReference type="InterPro" id="IPR006029">
    <property type="entry name" value="Neurotrans-gated_channel_TM"/>
</dbReference>
<evidence type="ECO:0000313" key="16">
    <source>
        <dbReference type="Proteomes" id="UP000285301"/>
    </source>
</evidence>
<keyword evidence="15" id="KW-0675">Receptor</keyword>
<comment type="caution">
    <text evidence="11">Lacks conserved residue(s) required for the propagation of feature annotation.</text>
</comment>
<dbReference type="GO" id="GO:0004888">
    <property type="term" value="F:transmembrane signaling receptor activity"/>
    <property type="evidence" value="ECO:0007669"/>
    <property type="project" value="InterPro"/>
</dbReference>
<dbReference type="InterPro" id="IPR006201">
    <property type="entry name" value="Neur_channel"/>
</dbReference>
<sequence length="376" mass="43034">MNLTDPANGYFKHIAPDSNGPIEVYIRINVTYFGNIEEIETEYSMQFLFQMQWNDSRLKFNHSSYQILGGNELLERIWYPSISLPNKKDPGIITNPNDGGHTLVRINRNGSVFVSKRYGLRASTFCERKLNCRFHLQLWCNMNFKSYPFDKQICDIIFESSFMPIDKLRLRWSLFSPFVQTQNIQFYGFELLNHTLRETTSVYPFTGNFSAVIVTITFARAMQTSLLDVYVPTTLFVMVSWLTFWIEIPAAPARVALGMTSMLTLVTKAKSERDQLPRVAYANALDVWIFVCTSDIVLSSKPSPEIVLTPPTPHSFLHDSKGRSASIATTVGSVFPVAKKEPVDIANTVDRYCRAVFPVGFFVFNIIYWFIILNPL</sequence>
<reference evidence="15 16" key="1">
    <citation type="journal article" date="2018" name="Gigascience">
        <title>Genomes of trombidid mites reveal novel predicted allergens and laterally-transferred genes associated with secondary metabolism.</title>
        <authorList>
            <person name="Dong X."/>
            <person name="Chaisiri K."/>
            <person name="Xia D."/>
            <person name="Armstrong S.D."/>
            <person name="Fang Y."/>
            <person name="Donnelly M.J."/>
            <person name="Kadowaki T."/>
            <person name="McGarry J.W."/>
            <person name="Darby A.C."/>
            <person name="Makepeace B.L."/>
        </authorList>
    </citation>
    <scope>NUCLEOTIDE SEQUENCE [LARGE SCALE GENOMIC DNA]</scope>
    <source>
        <strain evidence="15">UoL-WK</strain>
    </source>
</reference>
<evidence type="ECO:0000256" key="4">
    <source>
        <dbReference type="ARBA" id="ARBA00022475"/>
    </source>
</evidence>
<keyword evidence="16" id="KW-1185">Reference proteome</keyword>
<evidence type="ECO:0000256" key="9">
    <source>
        <dbReference type="ARBA" id="ARBA00023136"/>
    </source>
</evidence>
<organism evidence="15 16">
    <name type="scientific">Dinothrombium tinctorium</name>
    <dbReference type="NCBI Taxonomy" id="1965070"/>
    <lineage>
        <taxon>Eukaryota</taxon>
        <taxon>Metazoa</taxon>
        <taxon>Ecdysozoa</taxon>
        <taxon>Arthropoda</taxon>
        <taxon>Chelicerata</taxon>
        <taxon>Arachnida</taxon>
        <taxon>Acari</taxon>
        <taxon>Acariformes</taxon>
        <taxon>Trombidiformes</taxon>
        <taxon>Prostigmata</taxon>
        <taxon>Anystina</taxon>
        <taxon>Parasitengona</taxon>
        <taxon>Trombidioidea</taxon>
        <taxon>Trombidiidae</taxon>
        <taxon>Dinothrombium</taxon>
    </lineage>
</organism>
<evidence type="ECO:0000313" key="15">
    <source>
        <dbReference type="EMBL" id="RWS13898.1"/>
    </source>
</evidence>
<dbReference type="InterPro" id="IPR036719">
    <property type="entry name" value="Neuro-gated_channel_TM_sf"/>
</dbReference>
<evidence type="ECO:0000313" key="14">
    <source>
        <dbReference type="EMBL" id="RWS13820.1"/>
    </source>
</evidence>
<evidence type="ECO:0000256" key="11">
    <source>
        <dbReference type="RuleBase" id="RU000687"/>
    </source>
</evidence>
<dbReference type="OrthoDB" id="3176171at2759"/>
<dbReference type="InterPro" id="IPR036734">
    <property type="entry name" value="Neur_chan_lig-bd_sf"/>
</dbReference>
<dbReference type="AlphaFoldDB" id="A0A443RF53"/>
<dbReference type="Pfam" id="PF02931">
    <property type="entry name" value="Neur_chan_LBD"/>
    <property type="match status" value="2"/>
</dbReference>
<keyword evidence="6" id="KW-0732">Signal</keyword>
<feature type="transmembrane region" description="Helical" evidence="11">
    <location>
        <begin position="355"/>
        <end position="373"/>
    </location>
</feature>
<dbReference type="Pfam" id="PF02932">
    <property type="entry name" value="Neur_chan_memb"/>
    <property type="match status" value="1"/>
</dbReference>
<proteinExistence type="inferred from homology"/>
<dbReference type="Gene3D" id="1.20.58.390">
    <property type="entry name" value="Neurotransmitter-gated ion-channel transmembrane domain"/>
    <property type="match status" value="1"/>
</dbReference>
<evidence type="ECO:0000256" key="1">
    <source>
        <dbReference type="ARBA" id="ARBA00004141"/>
    </source>
</evidence>
<evidence type="ECO:0000259" key="13">
    <source>
        <dbReference type="Pfam" id="PF02932"/>
    </source>
</evidence>
<dbReference type="InterPro" id="IPR006028">
    <property type="entry name" value="GABAA/Glycine_rcpt"/>
</dbReference>
<dbReference type="SUPFAM" id="SSF63712">
    <property type="entry name" value="Nicotinic receptor ligand binding domain-like"/>
    <property type="match status" value="1"/>
</dbReference>
<evidence type="ECO:0000256" key="5">
    <source>
        <dbReference type="ARBA" id="ARBA00022692"/>
    </source>
</evidence>
<dbReference type="CDD" id="cd19049">
    <property type="entry name" value="LGIC_TM_anion"/>
    <property type="match status" value="1"/>
</dbReference>
<dbReference type="PRINTS" id="PR00252">
    <property type="entry name" value="NRIONCHANNEL"/>
</dbReference>
<evidence type="ECO:0000256" key="10">
    <source>
        <dbReference type="ARBA" id="ARBA00023303"/>
    </source>
</evidence>
<dbReference type="GO" id="GO:0005230">
    <property type="term" value="F:extracellular ligand-gated monoatomic ion channel activity"/>
    <property type="evidence" value="ECO:0007669"/>
    <property type="project" value="InterPro"/>
</dbReference>
<dbReference type="SUPFAM" id="SSF90112">
    <property type="entry name" value="Neurotransmitter-gated ion-channel transmembrane pore"/>
    <property type="match status" value="1"/>
</dbReference>
<reference evidence="15" key="2">
    <citation type="submission" date="2018-11" db="EMBL/GenBank/DDBJ databases">
        <title>Trombidioid mite genomics.</title>
        <authorList>
            <person name="Dong X."/>
        </authorList>
    </citation>
    <scope>NUCLEOTIDE SEQUENCE</scope>
    <source>
        <strain evidence="15">UoL-WK</strain>
    </source>
</reference>
<dbReference type="PANTHER" id="PTHR18945">
    <property type="entry name" value="NEUROTRANSMITTER GATED ION CHANNEL"/>
    <property type="match status" value="1"/>
</dbReference>
<gene>
    <name evidence="15" type="ORF">B4U79_06593</name>
    <name evidence="14" type="ORF">B4U79_08497</name>
</gene>
<feature type="domain" description="Neurotransmitter-gated ion-channel ligand-binding" evidence="12">
    <location>
        <begin position="131"/>
        <end position="220"/>
    </location>
</feature>
<keyword evidence="3 11" id="KW-0813">Transport</keyword>
<evidence type="ECO:0000259" key="12">
    <source>
        <dbReference type="Pfam" id="PF02931"/>
    </source>
</evidence>
<dbReference type="GO" id="GO:0005886">
    <property type="term" value="C:plasma membrane"/>
    <property type="evidence" value="ECO:0007669"/>
    <property type="project" value="UniProtKB-SubCell"/>
</dbReference>
<dbReference type="EMBL" id="NCKU01000852">
    <property type="protein sequence ID" value="RWS13898.1"/>
    <property type="molecule type" value="Genomic_DNA"/>
</dbReference>
<keyword evidence="7 11" id="KW-1133">Transmembrane helix</keyword>
<dbReference type="GO" id="GO:0005254">
    <property type="term" value="F:chloride channel activity"/>
    <property type="evidence" value="ECO:0007669"/>
    <property type="project" value="UniProtKB-ARBA"/>
</dbReference>
<dbReference type="Proteomes" id="UP000285301">
    <property type="component" value="Unassembled WGS sequence"/>
</dbReference>
<dbReference type="InterPro" id="IPR018000">
    <property type="entry name" value="Neurotransmitter_ion_chnl_CS"/>
</dbReference>
<keyword evidence="4" id="KW-1003">Cell membrane</keyword>
<comment type="similarity">
    <text evidence="11">Belongs to the ligand-gated ion channel (TC 1.A.9) family.</text>
</comment>
<evidence type="ECO:0000256" key="2">
    <source>
        <dbReference type="ARBA" id="ARBA00004236"/>
    </source>
</evidence>
<keyword evidence="5 11" id="KW-0812">Transmembrane</keyword>
<keyword evidence="9 11" id="KW-0472">Membrane</keyword>
<feature type="domain" description="Neurotransmitter-gated ion-channel ligand-binding" evidence="12">
    <location>
        <begin position="8"/>
        <end position="127"/>
    </location>
</feature>
<accession>A0A443RF53</accession>
<dbReference type="Gene3D" id="2.70.170.10">
    <property type="entry name" value="Neurotransmitter-gated ion-channel ligand-binding domain"/>
    <property type="match status" value="1"/>
</dbReference>
<evidence type="ECO:0000256" key="3">
    <source>
        <dbReference type="ARBA" id="ARBA00022448"/>
    </source>
</evidence>
<dbReference type="PRINTS" id="PR00253">
    <property type="entry name" value="GABAARECEPTR"/>
</dbReference>